<organism evidence="12 13">
    <name type="scientific">Kwoniella dendrophila CBS 6074</name>
    <dbReference type="NCBI Taxonomy" id="1295534"/>
    <lineage>
        <taxon>Eukaryota</taxon>
        <taxon>Fungi</taxon>
        <taxon>Dikarya</taxon>
        <taxon>Basidiomycota</taxon>
        <taxon>Agaricomycotina</taxon>
        <taxon>Tremellomycetes</taxon>
        <taxon>Tremellales</taxon>
        <taxon>Cryptococcaceae</taxon>
        <taxon>Kwoniella</taxon>
    </lineage>
</organism>
<accession>A0AAX4K398</accession>
<dbReference type="InterPro" id="IPR001594">
    <property type="entry name" value="Palmitoyltrfase_DHHC"/>
</dbReference>
<evidence type="ECO:0000256" key="2">
    <source>
        <dbReference type="ARBA" id="ARBA00022679"/>
    </source>
</evidence>
<dbReference type="InterPro" id="IPR039859">
    <property type="entry name" value="PFA4/ZDH16/20/ERF2-like"/>
</dbReference>
<evidence type="ECO:0000256" key="5">
    <source>
        <dbReference type="ARBA" id="ARBA00023136"/>
    </source>
</evidence>
<name>A0AAX4K398_9TREE</name>
<comment type="subcellular location">
    <subcellularLocation>
        <location evidence="1">Membrane</location>
        <topology evidence="1">Multi-pass membrane protein</topology>
    </subcellularLocation>
</comment>
<protein>
    <recommendedName>
        <fullName evidence="10">Palmitoyltransferase</fullName>
        <ecNumber evidence="10">2.3.1.225</ecNumber>
    </recommendedName>
</protein>
<dbReference type="GO" id="GO:0016020">
    <property type="term" value="C:membrane"/>
    <property type="evidence" value="ECO:0007669"/>
    <property type="project" value="UniProtKB-SubCell"/>
</dbReference>
<evidence type="ECO:0000256" key="1">
    <source>
        <dbReference type="ARBA" id="ARBA00004141"/>
    </source>
</evidence>
<feature type="transmembrane region" description="Helical" evidence="10">
    <location>
        <begin position="195"/>
        <end position="219"/>
    </location>
</feature>
<feature type="transmembrane region" description="Helical" evidence="10">
    <location>
        <begin position="152"/>
        <end position="175"/>
    </location>
</feature>
<dbReference type="GO" id="GO:0019706">
    <property type="term" value="F:protein-cysteine S-palmitoyltransferase activity"/>
    <property type="evidence" value="ECO:0007669"/>
    <property type="project" value="UniProtKB-EC"/>
</dbReference>
<keyword evidence="7" id="KW-0449">Lipoprotein</keyword>
<evidence type="ECO:0000256" key="4">
    <source>
        <dbReference type="ARBA" id="ARBA00022989"/>
    </source>
</evidence>
<evidence type="ECO:0000256" key="6">
    <source>
        <dbReference type="ARBA" id="ARBA00023139"/>
    </source>
</evidence>
<feature type="domain" description="Palmitoyltransferase DHHC" evidence="11">
    <location>
        <begin position="64"/>
        <end position="191"/>
    </location>
</feature>
<comment type="similarity">
    <text evidence="10">Belongs to the DHHC palmitoyltransferase family.</text>
</comment>
<dbReference type="EMBL" id="CP144106">
    <property type="protein sequence ID" value="WWC91584.1"/>
    <property type="molecule type" value="Genomic_DNA"/>
</dbReference>
<keyword evidence="6" id="KW-0564">Palmitate</keyword>
<evidence type="ECO:0000256" key="8">
    <source>
        <dbReference type="ARBA" id="ARBA00023315"/>
    </source>
</evidence>
<evidence type="ECO:0000313" key="12">
    <source>
        <dbReference type="EMBL" id="WWC91584.1"/>
    </source>
</evidence>
<keyword evidence="8 10" id="KW-0012">Acyltransferase</keyword>
<evidence type="ECO:0000256" key="7">
    <source>
        <dbReference type="ARBA" id="ARBA00023288"/>
    </source>
</evidence>
<sequence length="354" mass="40391">MPTTLTGVLQHLIPPLLLTYFYFAWKICTFEIAPQLVSDNRIHPFFSFNHEDHSDVEPMIERCYKGKCGGRWKPARSRHCSICERCRGGWDHHCPFFANCLSAPYMRSFLALLLYTVPTVFIISSPLYVPIFQRLKAAYLYSKSDQYIRENWWDWTYSWVVAGGPIGRYAGAAILGWRQLDRSDGGGIVRLNIGLMVGFGIILALISAGLAFTTITLLLEGNLTIDKGRSSAHQQALIAIEKLKQQNQPIPAGLIADLARFSDKRHFFVPLPATLQKPGRKGIVIETLDHEKPYDHGWKKNLIIVLGLEWSWLLPWNALKRGMGDEVFIWPIKQGVERRLRKEAERKATLEIVD</sequence>
<gene>
    <name evidence="12" type="ORF">L201_006530</name>
</gene>
<reference evidence="12 13" key="1">
    <citation type="submission" date="2024-01" db="EMBL/GenBank/DDBJ databases">
        <title>Comparative genomics of Cryptococcus and Kwoniella reveals pathogenesis evolution and contrasting modes of karyotype evolution via chromosome fusion or intercentromeric recombination.</title>
        <authorList>
            <person name="Coelho M.A."/>
            <person name="David-Palma M."/>
            <person name="Shea T."/>
            <person name="Bowers K."/>
            <person name="McGinley-Smith S."/>
            <person name="Mohammad A.W."/>
            <person name="Gnirke A."/>
            <person name="Yurkov A.M."/>
            <person name="Nowrousian M."/>
            <person name="Sun S."/>
            <person name="Cuomo C.A."/>
            <person name="Heitman J."/>
        </authorList>
    </citation>
    <scope>NUCLEOTIDE SEQUENCE [LARGE SCALE GENOMIC DNA]</scope>
    <source>
        <strain evidence="12 13">CBS 6074</strain>
    </source>
</reference>
<keyword evidence="2 10" id="KW-0808">Transferase</keyword>
<keyword evidence="4 10" id="KW-1133">Transmembrane helix</keyword>
<dbReference type="EC" id="2.3.1.225" evidence="10"/>
<evidence type="ECO:0000256" key="3">
    <source>
        <dbReference type="ARBA" id="ARBA00022692"/>
    </source>
</evidence>
<evidence type="ECO:0000259" key="11">
    <source>
        <dbReference type="Pfam" id="PF01529"/>
    </source>
</evidence>
<dbReference type="PROSITE" id="PS50216">
    <property type="entry name" value="DHHC"/>
    <property type="match status" value="1"/>
</dbReference>
<keyword evidence="13" id="KW-1185">Reference proteome</keyword>
<evidence type="ECO:0000313" key="13">
    <source>
        <dbReference type="Proteomes" id="UP001355207"/>
    </source>
</evidence>
<evidence type="ECO:0000256" key="10">
    <source>
        <dbReference type="RuleBase" id="RU079119"/>
    </source>
</evidence>
<comment type="domain">
    <text evidence="10">The DHHC domain is required for palmitoyltransferase activity.</text>
</comment>
<keyword evidence="3 10" id="KW-0812">Transmembrane</keyword>
<comment type="catalytic activity">
    <reaction evidence="9 10">
        <text>L-cysteinyl-[protein] + hexadecanoyl-CoA = S-hexadecanoyl-L-cysteinyl-[protein] + CoA</text>
        <dbReference type="Rhea" id="RHEA:36683"/>
        <dbReference type="Rhea" id="RHEA-COMP:10131"/>
        <dbReference type="Rhea" id="RHEA-COMP:11032"/>
        <dbReference type="ChEBI" id="CHEBI:29950"/>
        <dbReference type="ChEBI" id="CHEBI:57287"/>
        <dbReference type="ChEBI" id="CHEBI:57379"/>
        <dbReference type="ChEBI" id="CHEBI:74151"/>
        <dbReference type="EC" id="2.3.1.225"/>
    </reaction>
</comment>
<keyword evidence="5 10" id="KW-0472">Membrane</keyword>
<dbReference type="RefSeq" id="XP_066078346.1">
    <property type="nucleotide sequence ID" value="XM_066222249.1"/>
</dbReference>
<evidence type="ECO:0000256" key="9">
    <source>
        <dbReference type="ARBA" id="ARBA00048048"/>
    </source>
</evidence>
<dbReference type="GeneID" id="91097199"/>
<proteinExistence type="inferred from homology"/>
<dbReference type="Pfam" id="PF01529">
    <property type="entry name" value="DHHC"/>
    <property type="match status" value="1"/>
</dbReference>
<dbReference type="AlphaFoldDB" id="A0AAX4K398"/>
<dbReference type="PANTHER" id="PTHR12246">
    <property type="entry name" value="PALMITOYLTRANSFERASE ZDHHC16"/>
    <property type="match status" value="1"/>
</dbReference>
<dbReference type="Proteomes" id="UP001355207">
    <property type="component" value="Chromosome 9"/>
</dbReference>
<feature type="transmembrane region" description="Helical" evidence="10">
    <location>
        <begin position="109"/>
        <end position="131"/>
    </location>
</feature>